<evidence type="ECO:0000256" key="2">
    <source>
        <dbReference type="ARBA" id="ARBA00023172"/>
    </source>
</evidence>
<dbReference type="InterPro" id="IPR013762">
    <property type="entry name" value="Integrase-like_cat_sf"/>
</dbReference>
<dbReference type="AlphaFoldDB" id="A0A941EGX3"/>
<reference evidence="5" key="1">
    <citation type="submission" date="2021-04" db="EMBL/GenBank/DDBJ databases">
        <title>Genome based classification of Actinospica acidithermotolerans sp. nov., an actinobacterium isolated from an Indonesian hot spring.</title>
        <authorList>
            <person name="Kusuma A.B."/>
            <person name="Putra K.E."/>
            <person name="Nafisah S."/>
            <person name="Loh J."/>
            <person name="Nouioui I."/>
            <person name="Goodfellow M."/>
        </authorList>
    </citation>
    <scope>NUCLEOTIDE SEQUENCE</scope>
    <source>
        <strain evidence="5">MGRD01-02</strain>
    </source>
</reference>
<dbReference type="GO" id="GO:0003677">
    <property type="term" value="F:DNA binding"/>
    <property type="evidence" value="ECO:0007669"/>
    <property type="project" value="UniProtKB-UniRule"/>
</dbReference>
<dbReference type="PANTHER" id="PTHR30349:SF64">
    <property type="entry name" value="PROPHAGE INTEGRASE INTD-RELATED"/>
    <property type="match status" value="1"/>
</dbReference>
<dbReference type="Gene3D" id="1.10.150.130">
    <property type="match status" value="1"/>
</dbReference>
<dbReference type="PROSITE" id="PS51900">
    <property type="entry name" value="CB"/>
    <property type="match status" value="1"/>
</dbReference>
<organism evidence="5 6">
    <name type="scientific">Actinospica acidithermotolerans</name>
    <dbReference type="NCBI Taxonomy" id="2828514"/>
    <lineage>
        <taxon>Bacteria</taxon>
        <taxon>Bacillati</taxon>
        <taxon>Actinomycetota</taxon>
        <taxon>Actinomycetes</taxon>
        <taxon>Catenulisporales</taxon>
        <taxon>Actinospicaceae</taxon>
        <taxon>Actinospica</taxon>
    </lineage>
</organism>
<dbReference type="InterPro" id="IPR010998">
    <property type="entry name" value="Integrase_recombinase_N"/>
</dbReference>
<feature type="domain" description="Core-binding (CB)" evidence="4">
    <location>
        <begin position="5"/>
        <end position="85"/>
    </location>
</feature>
<evidence type="ECO:0000313" key="5">
    <source>
        <dbReference type="EMBL" id="MBR7831241.1"/>
    </source>
</evidence>
<evidence type="ECO:0000313" key="6">
    <source>
        <dbReference type="Proteomes" id="UP000676325"/>
    </source>
</evidence>
<dbReference type="InterPro" id="IPR004107">
    <property type="entry name" value="Integrase_SAM-like_N"/>
</dbReference>
<dbReference type="SUPFAM" id="SSF56349">
    <property type="entry name" value="DNA breaking-rejoining enzymes"/>
    <property type="match status" value="1"/>
</dbReference>
<name>A0A941EGX3_9ACTN</name>
<evidence type="ECO:0000259" key="4">
    <source>
        <dbReference type="PROSITE" id="PS51900"/>
    </source>
</evidence>
<dbReference type="InterPro" id="IPR050090">
    <property type="entry name" value="Tyrosine_recombinase_XerCD"/>
</dbReference>
<evidence type="ECO:0000256" key="1">
    <source>
        <dbReference type="ARBA" id="ARBA00023125"/>
    </source>
</evidence>
<dbReference type="GO" id="GO:0015074">
    <property type="term" value="P:DNA integration"/>
    <property type="evidence" value="ECO:0007669"/>
    <property type="project" value="InterPro"/>
</dbReference>
<evidence type="ECO:0000256" key="3">
    <source>
        <dbReference type="PROSITE-ProRule" id="PRU01248"/>
    </source>
</evidence>
<sequence>MEPGLTVGEWWQRWSAAQDLAPATLESYAQQYRRYVHPRFGQRALAEITGLDLSEFARDLREAGLAASSVTVVLSVIRDLLADAVAEGLIPSAPPLRLRHRRTGAGAPVRPGVAVDVETVLAVCARLPAQEALMAVVALFTGMRWGEVCGMRRQHLHPPGEPGGPDGAWYRIDTTRGAVHEDVHARRFFGPPKGGAGRVIDLPGFLADLLTEHAANTGGRELLFANRRSAAIRHTDFLTRWRRACDGSLMGAAAGGAAPDALAPICLGLRFHDLRHSHKNMLVELDVPEILQDDRLGHRPPGMRIIYAHPTPAMREQMIYGLEQLWADRGKVQVSP</sequence>
<gene>
    <name evidence="5" type="ORF">KDK95_33355</name>
</gene>
<dbReference type="Pfam" id="PF02899">
    <property type="entry name" value="Phage_int_SAM_1"/>
    <property type="match status" value="1"/>
</dbReference>
<dbReference type="Proteomes" id="UP000676325">
    <property type="component" value="Unassembled WGS sequence"/>
</dbReference>
<keyword evidence="1 3" id="KW-0238">DNA-binding</keyword>
<keyword evidence="2" id="KW-0233">DNA recombination</keyword>
<dbReference type="PANTHER" id="PTHR30349">
    <property type="entry name" value="PHAGE INTEGRASE-RELATED"/>
    <property type="match status" value="1"/>
</dbReference>
<accession>A0A941EGX3</accession>
<dbReference type="InterPro" id="IPR044068">
    <property type="entry name" value="CB"/>
</dbReference>
<comment type="caution">
    <text evidence="5">The sequence shown here is derived from an EMBL/GenBank/DDBJ whole genome shotgun (WGS) entry which is preliminary data.</text>
</comment>
<dbReference type="InterPro" id="IPR011010">
    <property type="entry name" value="DNA_brk_join_enz"/>
</dbReference>
<dbReference type="GO" id="GO:0006310">
    <property type="term" value="P:DNA recombination"/>
    <property type="evidence" value="ECO:0007669"/>
    <property type="project" value="UniProtKB-KW"/>
</dbReference>
<dbReference type="EMBL" id="JAGSOH010000201">
    <property type="protein sequence ID" value="MBR7831241.1"/>
    <property type="molecule type" value="Genomic_DNA"/>
</dbReference>
<dbReference type="RefSeq" id="WP_212522355.1">
    <property type="nucleotide sequence ID" value="NZ_JAGSOH010000201.1"/>
</dbReference>
<protein>
    <submittedName>
        <fullName evidence="5">Site-specific integrase</fullName>
    </submittedName>
</protein>
<proteinExistence type="predicted"/>
<dbReference type="Gene3D" id="1.10.443.10">
    <property type="entry name" value="Intergrase catalytic core"/>
    <property type="match status" value="1"/>
</dbReference>
<keyword evidence="6" id="KW-1185">Reference proteome</keyword>